<feature type="domain" description="DUF630" evidence="4">
    <location>
        <begin position="1"/>
        <end position="59"/>
    </location>
</feature>
<dbReference type="Proteomes" id="UP000824469">
    <property type="component" value="Unassembled WGS sequence"/>
</dbReference>
<evidence type="ECO:0000313" key="6">
    <source>
        <dbReference type="Proteomes" id="UP000824469"/>
    </source>
</evidence>
<feature type="region of interest" description="Disordered" evidence="2">
    <location>
        <begin position="187"/>
        <end position="253"/>
    </location>
</feature>
<feature type="domain" description="DUF632" evidence="3">
    <location>
        <begin position="285"/>
        <end position="583"/>
    </location>
</feature>
<evidence type="ECO:0000259" key="3">
    <source>
        <dbReference type="Pfam" id="PF04782"/>
    </source>
</evidence>
<feature type="compositionally biased region" description="Low complexity" evidence="2">
    <location>
        <begin position="111"/>
        <end position="124"/>
    </location>
</feature>
<dbReference type="AlphaFoldDB" id="A0AA38CHK1"/>
<accession>A0AA38CHK1</accession>
<feature type="non-terminal residue" evidence="5">
    <location>
        <position position="687"/>
    </location>
</feature>
<feature type="compositionally biased region" description="Basic and acidic residues" evidence="2">
    <location>
        <begin position="196"/>
        <end position="211"/>
    </location>
</feature>
<evidence type="ECO:0000313" key="5">
    <source>
        <dbReference type="EMBL" id="KAH9300287.1"/>
    </source>
</evidence>
<evidence type="ECO:0000256" key="1">
    <source>
        <dbReference type="SAM" id="Coils"/>
    </source>
</evidence>
<dbReference type="Pfam" id="PF04783">
    <property type="entry name" value="DUF630"/>
    <property type="match status" value="1"/>
</dbReference>
<evidence type="ECO:0000259" key="4">
    <source>
        <dbReference type="Pfam" id="PF04783"/>
    </source>
</evidence>
<name>A0AA38CHK1_TAXCH</name>
<dbReference type="InterPro" id="IPR006868">
    <property type="entry name" value="DUF630"/>
</dbReference>
<dbReference type="PANTHER" id="PTHR21450:SF9">
    <property type="entry name" value="BZIP DOMAIN CLASS TRANSCRIPTION FACTOR (DUF630 AND DUF632)-RELATED"/>
    <property type="match status" value="1"/>
</dbReference>
<gene>
    <name evidence="5" type="ORF">KI387_011870</name>
</gene>
<dbReference type="InterPro" id="IPR006867">
    <property type="entry name" value="DUF632"/>
</dbReference>
<sequence>MGCVSSKVDNEEVVSRCKERRRLMKQAVNSRHQFAAAHSAYIRALKNTGNALMVFAEGESMVMNSGNIDNHVIEGNATPRTPAMVSPSQSKRRHQHHMKFQPPPPPPPLESSPSASPSVESSRMSSRHIPHILSSSEYGSPPRPPPPPPPIRPGDGISDDMWANTPSSYQGSSMWNAWEPFYPSSSPQIHRHEYKKPKQEADQMSDDRIADCMDDTNSTDYEEDEEESHFDSASRAAQPPPAPASVAGKSTGLDYPDDASSVTSWYTKDNEMQMIVARRHKDFGEIAKDLDVYFLKASDAGKQVSKLLETRRAHNEFETKKNLYHSSNVFNSLPWTWSSRPPLAIRYTLEPSIFDTSGTHGSHCSTLERLLAWEKKLYQEVRNGEARKIEQEKKLAILQNQEVRGENVIKIDKTKASIKRLQSLIMVASQAINTTSTAIVKLRESELYPQLAELSEGLMDMWRAMHECHQVQSVFAQQVKNLETMESREATSDNHRQATLQLEAEVTAWHISFCSLVISQREYIRALHGWVRLSLLQLGNEVEKEQGNRPPIYTLCEEWQQVLENIPDKVASEAIKGFVSIVHAIVVKQDEEQKHKKKAENLSKELQKKMIALRNIEQKYYSSFSLPSKRDATSDSGYEMETIDPLREKRDEIDSYRRRMEDEKINHSKSIRVTRAMTLNNIQTGLP</sequence>
<feature type="compositionally biased region" description="Pro residues" evidence="2">
    <location>
        <begin position="101"/>
        <end position="110"/>
    </location>
</feature>
<dbReference type="OMA" id="CSEWEDR"/>
<dbReference type="Pfam" id="PF04782">
    <property type="entry name" value="DUF632"/>
    <property type="match status" value="1"/>
</dbReference>
<organism evidence="5 6">
    <name type="scientific">Taxus chinensis</name>
    <name type="common">Chinese yew</name>
    <name type="synonym">Taxus wallichiana var. chinensis</name>
    <dbReference type="NCBI Taxonomy" id="29808"/>
    <lineage>
        <taxon>Eukaryota</taxon>
        <taxon>Viridiplantae</taxon>
        <taxon>Streptophyta</taxon>
        <taxon>Embryophyta</taxon>
        <taxon>Tracheophyta</taxon>
        <taxon>Spermatophyta</taxon>
        <taxon>Pinopsida</taxon>
        <taxon>Pinidae</taxon>
        <taxon>Conifers II</taxon>
        <taxon>Cupressales</taxon>
        <taxon>Taxaceae</taxon>
        <taxon>Taxus</taxon>
    </lineage>
</organism>
<evidence type="ECO:0008006" key="7">
    <source>
        <dbReference type="Google" id="ProtNLM"/>
    </source>
</evidence>
<keyword evidence="6" id="KW-1185">Reference proteome</keyword>
<proteinExistence type="predicted"/>
<protein>
    <recommendedName>
        <fullName evidence="7">Nitrate regulatory gene2 protein-like</fullName>
    </recommendedName>
</protein>
<dbReference type="PANTHER" id="PTHR21450">
    <property type="entry name" value="PROTEIN ALTERED PHOSPHATE STARVATION RESPONSE 1"/>
    <property type="match status" value="1"/>
</dbReference>
<feature type="coiled-coil region" evidence="1">
    <location>
        <begin position="585"/>
        <end position="619"/>
    </location>
</feature>
<feature type="compositionally biased region" description="Pro residues" evidence="2">
    <location>
        <begin position="141"/>
        <end position="152"/>
    </location>
</feature>
<feature type="compositionally biased region" description="Basic residues" evidence="2">
    <location>
        <begin position="90"/>
        <end position="99"/>
    </location>
</feature>
<comment type="caution">
    <text evidence="5">The sequence shown here is derived from an EMBL/GenBank/DDBJ whole genome shotgun (WGS) entry which is preliminary data.</text>
</comment>
<dbReference type="EMBL" id="JAHRHJ020000009">
    <property type="protein sequence ID" value="KAH9300287.1"/>
    <property type="molecule type" value="Genomic_DNA"/>
</dbReference>
<feature type="region of interest" description="Disordered" evidence="2">
    <location>
        <begin position="72"/>
        <end position="165"/>
    </location>
</feature>
<reference evidence="5 6" key="1">
    <citation type="journal article" date="2021" name="Nat. Plants">
        <title>The Taxus genome provides insights into paclitaxel biosynthesis.</title>
        <authorList>
            <person name="Xiong X."/>
            <person name="Gou J."/>
            <person name="Liao Q."/>
            <person name="Li Y."/>
            <person name="Zhou Q."/>
            <person name="Bi G."/>
            <person name="Li C."/>
            <person name="Du R."/>
            <person name="Wang X."/>
            <person name="Sun T."/>
            <person name="Guo L."/>
            <person name="Liang H."/>
            <person name="Lu P."/>
            <person name="Wu Y."/>
            <person name="Zhang Z."/>
            <person name="Ro D.K."/>
            <person name="Shang Y."/>
            <person name="Huang S."/>
            <person name="Yan J."/>
        </authorList>
    </citation>
    <scope>NUCLEOTIDE SEQUENCE [LARGE SCALE GENOMIC DNA]</scope>
    <source>
        <strain evidence="5">Ta-2019</strain>
    </source>
</reference>
<evidence type="ECO:0000256" key="2">
    <source>
        <dbReference type="SAM" id="MobiDB-lite"/>
    </source>
</evidence>
<keyword evidence="1" id="KW-0175">Coiled coil</keyword>